<name>A0ABT4I966_9ACTO</name>
<dbReference type="InterPro" id="IPR016181">
    <property type="entry name" value="Acyl_CoA_acyltransferase"/>
</dbReference>
<keyword evidence="3" id="KW-1185">Reference proteome</keyword>
<accession>A0ABT4I966</accession>
<dbReference type="InterPro" id="IPR036527">
    <property type="entry name" value="SCP2_sterol-bd_dom_sf"/>
</dbReference>
<proteinExistence type="predicted"/>
<dbReference type="GO" id="GO:0016746">
    <property type="term" value="F:acyltransferase activity"/>
    <property type="evidence" value="ECO:0007669"/>
    <property type="project" value="UniProtKB-KW"/>
</dbReference>
<dbReference type="InterPro" id="IPR025559">
    <property type="entry name" value="Eis_dom"/>
</dbReference>
<dbReference type="EC" id="2.3.1.-" evidence="2"/>
<evidence type="ECO:0000313" key="2">
    <source>
        <dbReference type="EMBL" id="MCZ0858293.1"/>
    </source>
</evidence>
<dbReference type="Gene3D" id="3.30.1050.10">
    <property type="entry name" value="SCP2 sterol-binding domain"/>
    <property type="match status" value="1"/>
</dbReference>
<gene>
    <name evidence="2" type="ORF">OHJ16_09595</name>
</gene>
<dbReference type="PANTHER" id="PTHR37817:SF1">
    <property type="entry name" value="N-ACETYLTRANSFERASE EIS"/>
    <property type="match status" value="1"/>
</dbReference>
<evidence type="ECO:0000259" key="1">
    <source>
        <dbReference type="Pfam" id="PF13530"/>
    </source>
</evidence>
<dbReference type="PANTHER" id="PTHR37817">
    <property type="entry name" value="N-ACETYLTRANSFERASE EIS"/>
    <property type="match status" value="1"/>
</dbReference>
<dbReference type="Proteomes" id="UP001072034">
    <property type="component" value="Unassembled WGS sequence"/>
</dbReference>
<dbReference type="EMBL" id="JAPTMY010000019">
    <property type="protein sequence ID" value="MCZ0858293.1"/>
    <property type="molecule type" value="Genomic_DNA"/>
</dbReference>
<dbReference type="Pfam" id="PF13527">
    <property type="entry name" value="Acetyltransf_9"/>
    <property type="match status" value="1"/>
</dbReference>
<comment type="caution">
    <text evidence="2">The sequence shown here is derived from an EMBL/GenBank/DDBJ whole genome shotgun (WGS) entry which is preliminary data.</text>
</comment>
<dbReference type="InterPro" id="IPR051554">
    <property type="entry name" value="Acetyltransferase_Eis"/>
</dbReference>
<keyword evidence="2" id="KW-0808">Transferase</keyword>
<organism evidence="2 3">
    <name type="scientific">Actinomyces israelii</name>
    <dbReference type="NCBI Taxonomy" id="1659"/>
    <lineage>
        <taxon>Bacteria</taxon>
        <taxon>Bacillati</taxon>
        <taxon>Actinomycetota</taxon>
        <taxon>Actinomycetes</taxon>
        <taxon>Actinomycetales</taxon>
        <taxon>Actinomycetaceae</taxon>
        <taxon>Actinomyces</taxon>
    </lineage>
</organism>
<dbReference type="Pfam" id="PF13530">
    <property type="entry name" value="SCP2_2"/>
    <property type="match status" value="1"/>
</dbReference>
<dbReference type="SUPFAM" id="SSF55729">
    <property type="entry name" value="Acyl-CoA N-acyltransferases (Nat)"/>
    <property type="match status" value="1"/>
</dbReference>
<keyword evidence="2" id="KW-0012">Acyltransferase</keyword>
<dbReference type="RefSeq" id="WP_268917705.1">
    <property type="nucleotide sequence ID" value="NZ_JAPTMY010000019.1"/>
</dbReference>
<evidence type="ECO:0000313" key="3">
    <source>
        <dbReference type="Proteomes" id="UP001072034"/>
    </source>
</evidence>
<reference evidence="2" key="1">
    <citation type="submission" date="2022-10" db="EMBL/GenBank/DDBJ databases">
        <title>Genome sequence of Actinomyces israelii ATCC 10048.</title>
        <authorList>
            <person name="Watt R.M."/>
            <person name="Tong W.M."/>
        </authorList>
    </citation>
    <scope>NUCLEOTIDE SEQUENCE</scope>
    <source>
        <strain evidence="2">ATCC 10048</strain>
    </source>
</reference>
<dbReference type="SUPFAM" id="SSF55718">
    <property type="entry name" value="SCP-like"/>
    <property type="match status" value="1"/>
</dbReference>
<dbReference type="Gene3D" id="3.40.630.30">
    <property type="match status" value="1"/>
</dbReference>
<sequence length="376" mass="39451">MSATSSTAVLAGGFTFRPLGEEAGREYLAVQRRPPGRSRCGPIARAPAGGGPCVMGALDPGGLPVAMAGSLPMTVRIGGRALPAHGLLDVAVDLRHRGRGVARGLLGRLLTDERASGSAVSLVHPAAPLFYRCLGYEAVGCLELREVARAVVENAAADPTVRLRGPRVGEDVLGPLSRHLEGALSPAPPADDGVRDVVLERAGRVVGMLRLERLPGRLVVHFLRAADAGAWTTALAALGAEAAEAGGPRIEVWGGGNDDLIRWSPDRLRVRECSMPMLRVIDVVRALEGRGWPDDVEGRWCLDIADPLVPANTGTWVLTLEGGRARVRPGGARGVPVSLPRLAQLVAGVPPVCDETVPADLARASLLRPWAGLIEF</sequence>
<feature type="domain" description="Enhanced intracellular survival protein" evidence="1">
    <location>
        <begin position="283"/>
        <end position="348"/>
    </location>
</feature>
<protein>
    <submittedName>
        <fullName evidence="2">GNAT family N-acetyltransferase</fullName>
        <ecNumber evidence="2">2.3.1.-</ecNumber>
    </submittedName>
</protein>